<dbReference type="Proteomes" id="UP001628874">
    <property type="component" value="Unassembled WGS sequence"/>
</dbReference>
<name>A0ABW8WED0_9CYAN</name>
<gene>
    <name evidence="4" type="ORF">AB0759_01535</name>
</gene>
<dbReference type="InterPro" id="IPR002035">
    <property type="entry name" value="VWF_A"/>
</dbReference>
<dbReference type="InterPro" id="IPR010607">
    <property type="entry name" value="DUF1194"/>
</dbReference>
<keyword evidence="2" id="KW-0732">Signal</keyword>
<proteinExistence type="predicted"/>
<evidence type="ECO:0000313" key="5">
    <source>
        <dbReference type="Proteomes" id="UP001628874"/>
    </source>
</evidence>
<accession>A0ABW8WED0</accession>
<dbReference type="InterPro" id="IPR036465">
    <property type="entry name" value="vWFA_dom_sf"/>
</dbReference>
<evidence type="ECO:0000313" key="4">
    <source>
        <dbReference type="EMBL" id="MFL9459325.1"/>
    </source>
</evidence>
<feature type="domain" description="VWFA" evidence="3">
    <location>
        <begin position="38"/>
        <end position="236"/>
    </location>
</feature>
<feature type="signal peptide" evidence="2">
    <location>
        <begin position="1"/>
        <end position="29"/>
    </location>
</feature>
<organism evidence="4 5">
    <name type="scientific">Scytonema tolypothrichoides VB-61278_2</name>
    <dbReference type="NCBI Taxonomy" id="3232314"/>
    <lineage>
        <taxon>Bacteria</taxon>
        <taxon>Bacillati</taxon>
        <taxon>Cyanobacteriota</taxon>
        <taxon>Cyanophyceae</taxon>
        <taxon>Nostocales</taxon>
        <taxon>Scytonemataceae</taxon>
        <taxon>Scytonema</taxon>
    </lineage>
</organism>
<evidence type="ECO:0000256" key="1">
    <source>
        <dbReference type="SAM" id="MobiDB-lite"/>
    </source>
</evidence>
<dbReference type="SUPFAM" id="SSF53300">
    <property type="entry name" value="vWA-like"/>
    <property type="match status" value="1"/>
</dbReference>
<feature type="region of interest" description="Disordered" evidence="1">
    <location>
        <begin position="276"/>
        <end position="296"/>
    </location>
</feature>
<feature type="chain" id="PRO_5045223845" evidence="2">
    <location>
        <begin position="30"/>
        <end position="350"/>
    </location>
</feature>
<dbReference type="PROSITE" id="PS50234">
    <property type="entry name" value="VWFA"/>
    <property type="match status" value="1"/>
</dbReference>
<protein>
    <submittedName>
        <fullName evidence="4">DUF1194 domain-containing protein</fullName>
    </submittedName>
</protein>
<dbReference type="RefSeq" id="WP_237265996.1">
    <property type="nucleotide sequence ID" value="NZ_JBFQGM010000001.1"/>
</dbReference>
<dbReference type="Gene3D" id="3.40.50.410">
    <property type="entry name" value="von Willebrand factor, type A domain"/>
    <property type="match status" value="1"/>
</dbReference>
<evidence type="ECO:0000256" key="2">
    <source>
        <dbReference type="SAM" id="SignalP"/>
    </source>
</evidence>
<reference evidence="4 5" key="1">
    <citation type="submission" date="2024-07" db="EMBL/GenBank/DDBJ databases">
        <authorList>
            <person name="Tripathy S."/>
        </authorList>
    </citation>
    <scope>NUCLEOTIDE SEQUENCE [LARGE SCALE GENOMIC DNA]</scope>
    <source>
        <strain evidence="4 5">VB-61278_2</strain>
    </source>
</reference>
<evidence type="ECO:0000259" key="3">
    <source>
        <dbReference type="PROSITE" id="PS50234"/>
    </source>
</evidence>
<sequence>MKRWQFIRKILTAVSFSLSILAISTSTQAATLTAVDTELTLLVDVSGSIDDREFDLQTKGYVNTFLNPNLFKDFISKGPLGKIAVNMIYWSNSLQQQEVVGWSLIDSVAASQQFANAISATKRPFSGTTAPGSAIAFATPKFFNNDFEGTRQVIDVSGDGEENDGIDTASARNLALAQGIDAINGIIISSDPVVKNFYLEEILGGVNGDGSPAFLVEAATFEEFNTAIDKKIKAEIRINSTPITADPPTGNTNPIPITVDPPTGNTNPVPVTVDPPTGNTNPVPVTTDPPATDTNPVPVTADPPATDTNQVPVTVNPTSVPEASSILGLLAFSAVSAGSMRTRNEKRKGH</sequence>
<dbReference type="EMBL" id="JBFQGM010000001">
    <property type="protein sequence ID" value="MFL9459325.1"/>
    <property type="molecule type" value="Genomic_DNA"/>
</dbReference>
<dbReference type="CDD" id="cd00198">
    <property type="entry name" value="vWFA"/>
    <property type="match status" value="1"/>
</dbReference>
<keyword evidence="5" id="KW-1185">Reference proteome</keyword>
<dbReference type="Pfam" id="PF06707">
    <property type="entry name" value="DUF1194"/>
    <property type="match status" value="1"/>
</dbReference>
<comment type="caution">
    <text evidence="4">The sequence shown here is derived from an EMBL/GenBank/DDBJ whole genome shotgun (WGS) entry which is preliminary data.</text>
</comment>